<accession>A0ACC1J3T4</accession>
<dbReference type="Proteomes" id="UP001150603">
    <property type="component" value="Unassembled WGS sequence"/>
</dbReference>
<comment type="caution">
    <text evidence="1">The sequence shown here is derived from an EMBL/GenBank/DDBJ whole genome shotgun (WGS) entry which is preliminary data.</text>
</comment>
<sequence>QGILKLRPAVPSIENVFLGVGSDEVIDLLVRITCQPGKDAILITPPTYGMYKVVANINDVNIVKVPLITDGGSFQLDVDATIEAAVSNPAIKIIWLCSPGNPTGTYLREADVRKILDSSFSGLVVLDEAYVDFVTPSKGDSYAKLVAEYPNIFVMQTMSKSFGLAGIRLGVGIGSKDMVYYLNNAKAPYNVSTLSLDVAKQALTEENVQKMLAVVGNLRQQRDQYLIPELRKLPHFGQILGGNDANFVLCRFVDSNGVASNRVAKSVYTEMAENRGCVVRFRGNDLGCEGCLRITVGTEEENRTVIATMRDLLGGIP</sequence>
<evidence type="ECO:0000313" key="1">
    <source>
        <dbReference type="EMBL" id="KAJ1936500.1"/>
    </source>
</evidence>
<keyword evidence="1" id="KW-0808">Transferase</keyword>
<gene>
    <name evidence="1" type="primary">HIS5_1</name>
    <name evidence="1" type="ORF">FBU59_005031</name>
</gene>
<dbReference type="EC" id="2.6.1.9" evidence="1"/>
<evidence type="ECO:0000313" key="2">
    <source>
        <dbReference type="Proteomes" id="UP001150603"/>
    </source>
</evidence>
<keyword evidence="2" id="KW-1185">Reference proteome</keyword>
<dbReference type="EMBL" id="JANBPW010003863">
    <property type="protein sequence ID" value="KAJ1936500.1"/>
    <property type="molecule type" value="Genomic_DNA"/>
</dbReference>
<feature type="non-terminal residue" evidence="1">
    <location>
        <position position="1"/>
    </location>
</feature>
<keyword evidence="1" id="KW-0032">Aminotransferase</keyword>
<name>A0ACC1J3T4_9FUNG</name>
<reference evidence="1" key="1">
    <citation type="submission" date="2022-07" db="EMBL/GenBank/DDBJ databases">
        <title>Phylogenomic reconstructions and comparative analyses of Kickxellomycotina fungi.</title>
        <authorList>
            <person name="Reynolds N.K."/>
            <person name="Stajich J.E."/>
            <person name="Barry K."/>
            <person name="Grigoriev I.V."/>
            <person name="Crous P."/>
            <person name="Smith M.E."/>
        </authorList>
    </citation>
    <scope>NUCLEOTIDE SEQUENCE</scope>
    <source>
        <strain evidence="1">NRRL 5244</strain>
    </source>
</reference>
<protein>
    <submittedName>
        <fullName evidence="1">Histidinol-phosphate transaminase</fullName>
        <ecNumber evidence="1">2.6.1.9</ecNumber>
    </submittedName>
</protein>
<organism evidence="1 2">
    <name type="scientific">Linderina macrospora</name>
    <dbReference type="NCBI Taxonomy" id="4868"/>
    <lineage>
        <taxon>Eukaryota</taxon>
        <taxon>Fungi</taxon>
        <taxon>Fungi incertae sedis</taxon>
        <taxon>Zoopagomycota</taxon>
        <taxon>Kickxellomycotina</taxon>
        <taxon>Kickxellomycetes</taxon>
        <taxon>Kickxellales</taxon>
        <taxon>Kickxellaceae</taxon>
        <taxon>Linderina</taxon>
    </lineage>
</organism>
<proteinExistence type="predicted"/>